<feature type="domain" description="Antitoxin VbhA" evidence="1">
    <location>
        <begin position="13"/>
        <end position="53"/>
    </location>
</feature>
<dbReference type="CDD" id="cd11586">
    <property type="entry name" value="VbhA_like"/>
    <property type="match status" value="1"/>
</dbReference>
<name>A0ABW8J8U4_9GAMM</name>
<accession>A0ABW8J8U4</accession>
<evidence type="ECO:0000313" key="3">
    <source>
        <dbReference type="Proteomes" id="UP001620339"/>
    </source>
</evidence>
<evidence type="ECO:0000259" key="1">
    <source>
        <dbReference type="Pfam" id="PF18495"/>
    </source>
</evidence>
<protein>
    <submittedName>
        <fullName evidence="2">Antitoxin VbhA family protein</fullName>
    </submittedName>
</protein>
<dbReference type="InterPro" id="IPR043038">
    <property type="entry name" value="VbhA_sf"/>
</dbReference>
<dbReference type="InterPro" id="IPR041535">
    <property type="entry name" value="VbhA"/>
</dbReference>
<sequence length="142" mass="15633">MNTKITPEERARRLGAVGCARASISLEGFALSDDEEAHAQRFVNGEIDLQEFVHNGLPDYTFGHVAAAVQREFDAEQLTADEEPLFMELLGGYLARPNPESIAFATKMRAEGGYVGEDEYGRLVRTLPGGGVELFEEPTTQR</sequence>
<proteinExistence type="predicted"/>
<comment type="caution">
    <text evidence="2">The sequence shown here is derived from an EMBL/GenBank/DDBJ whole genome shotgun (WGS) entry which is preliminary data.</text>
</comment>
<dbReference type="Pfam" id="PF18495">
    <property type="entry name" value="VbhA"/>
    <property type="match status" value="1"/>
</dbReference>
<evidence type="ECO:0000313" key="2">
    <source>
        <dbReference type="EMBL" id="MFK2878727.1"/>
    </source>
</evidence>
<gene>
    <name evidence="2" type="ORF">ISP25_16775</name>
</gene>
<dbReference type="Proteomes" id="UP001620339">
    <property type="component" value="Unassembled WGS sequence"/>
</dbReference>
<dbReference type="InterPro" id="IPR033788">
    <property type="entry name" value="VbhA-like"/>
</dbReference>
<dbReference type="Gene3D" id="1.10.8.1050">
    <property type="entry name" value="Antitoxin VbhA-like"/>
    <property type="match status" value="1"/>
</dbReference>
<reference evidence="2 3" key="1">
    <citation type="submission" date="2020-10" db="EMBL/GenBank/DDBJ databases">
        <title>Phylogeny of dyella-like bacteria.</title>
        <authorList>
            <person name="Fu J."/>
        </authorList>
    </citation>
    <scope>NUCLEOTIDE SEQUENCE [LARGE SCALE GENOMIC DNA]</scope>
    <source>
        <strain evidence="2 3">KACC 19113</strain>
    </source>
</reference>
<keyword evidence="3" id="KW-1185">Reference proteome</keyword>
<dbReference type="EMBL" id="JADIKK010000008">
    <property type="protein sequence ID" value="MFK2878727.1"/>
    <property type="molecule type" value="Genomic_DNA"/>
</dbReference>
<organism evidence="2 3">
    <name type="scientific">Rhodanobacter hydrolyticus</name>
    <dbReference type="NCBI Taxonomy" id="2250595"/>
    <lineage>
        <taxon>Bacteria</taxon>
        <taxon>Pseudomonadati</taxon>
        <taxon>Pseudomonadota</taxon>
        <taxon>Gammaproteobacteria</taxon>
        <taxon>Lysobacterales</taxon>
        <taxon>Rhodanobacteraceae</taxon>
        <taxon>Rhodanobacter</taxon>
    </lineage>
</organism>